<gene>
    <name evidence="1" type="ORF">M514_06795</name>
</gene>
<feature type="non-terminal residue" evidence="1">
    <location>
        <position position="311"/>
    </location>
</feature>
<proteinExistence type="predicted"/>
<dbReference type="InterPro" id="IPR051057">
    <property type="entry name" value="PI-PLC_domain"/>
</dbReference>
<dbReference type="EMBL" id="KL367491">
    <property type="protein sequence ID" value="KFD69996.1"/>
    <property type="molecule type" value="Genomic_DNA"/>
</dbReference>
<dbReference type="PANTHER" id="PTHR13593">
    <property type="match status" value="1"/>
</dbReference>
<dbReference type="AlphaFoldDB" id="A0A085NKK0"/>
<dbReference type="GO" id="GO:0006629">
    <property type="term" value="P:lipid metabolic process"/>
    <property type="evidence" value="ECO:0007669"/>
    <property type="project" value="InterPro"/>
</dbReference>
<evidence type="ECO:0008006" key="2">
    <source>
        <dbReference type="Google" id="ProtNLM"/>
    </source>
</evidence>
<dbReference type="Proteomes" id="UP000030758">
    <property type="component" value="Unassembled WGS sequence"/>
</dbReference>
<sequence>MSGNESWMEQLPAGVKSIPLCNLAIPGSHQTATDALNIKMPIACDMPRCLRFIGRCPDVKQIIGRWSQCQTWSLYQQLRYGIRYLDIRVGCYSREQTAFTVHGLYGPSVFDIAEQVLAFLSIYDDEVVILDFNHFYGFTRKSHLQLISFLLEKFNTRLVPAPPGVDVTEFSLYKAHAKRYQVILFYQDSKYDIVHPLIWSSKHIRSPWPNTNNIQQLIPYLEKALRQKDTLLPQGGLFVTQGILTPTLRDIVFNWRKSLKSKMALKASDETINWIKTSTQTIHSLLNVVIVDFVEFDDFCNLIIKLNWNKQ</sequence>
<dbReference type="PANTHER" id="PTHR13593:SF113">
    <property type="entry name" value="SI:DKEY-266F7.9"/>
    <property type="match status" value="1"/>
</dbReference>
<organism evidence="1">
    <name type="scientific">Trichuris suis</name>
    <name type="common">pig whipworm</name>
    <dbReference type="NCBI Taxonomy" id="68888"/>
    <lineage>
        <taxon>Eukaryota</taxon>
        <taxon>Metazoa</taxon>
        <taxon>Ecdysozoa</taxon>
        <taxon>Nematoda</taxon>
        <taxon>Enoplea</taxon>
        <taxon>Dorylaimia</taxon>
        <taxon>Trichinellida</taxon>
        <taxon>Trichuridae</taxon>
        <taxon>Trichuris</taxon>
    </lineage>
</organism>
<dbReference type="GO" id="GO:0008081">
    <property type="term" value="F:phosphoric diester hydrolase activity"/>
    <property type="evidence" value="ECO:0007669"/>
    <property type="project" value="InterPro"/>
</dbReference>
<dbReference type="InterPro" id="IPR017946">
    <property type="entry name" value="PLC-like_Pdiesterase_TIM-brl"/>
</dbReference>
<evidence type="ECO:0000313" key="1">
    <source>
        <dbReference type="EMBL" id="KFD69996.1"/>
    </source>
</evidence>
<protein>
    <recommendedName>
        <fullName evidence="2">Phosphatidylinositol-specific phospholipase C X domain-containing protein</fullName>
    </recommendedName>
</protein>
<accession>A0A085NKK0</accession>
<name>A0A085NKK0_9BILA</name>
<dbReference type="SUPFAM" id="SSF51695">
    <property type="entry name" value="PLC-like phosphodiesterases"/>
    <property type="match status" value="1"/>
</dbReference>
<reference evidence="1" key="1">
    <citation type="journal article" date="2014" name="Nat. Genet.">
        <title>Genome and transcriptome of the porcine whipworm Trichuris suis.</title>
        <authorList>
            <person name="Jex A.R."/>
            <person name="Nejsum P."/>
            <person name="Schwarz E.M."/>
            <person name="Hu L."/>
            <person name="Young N.D."/>
            <person name="Hall R.S."/>
            <person name="Korhonen P.K."/>
            <person name="Liao S."/>
            <person name="Thamsborg S."/>
            <person name="Xia J."/>
            <person name="Xu P."/>
            <person name="Wang S."/>
            <person name="Scheerlinck J.P."/>
            <person name="Hofmann A."/>
            <person name="Sternberg P.W."/>
            <person name="Wang J."/>
            <person name="Gasser R.B."/>
        </authorList>
    </citation>
    <scope>NUCLEOTIDE SEQUENCE [LARGE SCALE GENOMIC DNA]</scope>
    <source>
        <strain evidence="1">DCEP-RM93F</strain>
    </source>
</reference>
<dbReference type="Gene3D" id="3.20.20.190">
    <property type="entry name" value="Phosphatidylinositol (PI) phosphodiesterase"/>
    <property type="match status" value="1"/>
</dbReference>